<dbReference type="Proteomes" id="UP001224674">
    <property type="component" value="Chromosome"/>
</dbReference>
<dbReference type="Pfam" id="PF07730">
    <property type="entry name" value="HisKA_3"/>
    <property type="match status" value="1"/>
</dbReference>
<feature type="transmembrane region" description="Helical" evidence="2">
    <location>
        <begin position="29"/>
        <end position="48"/>
    </location>
</feature>
<keyword evidence="4" id="KW-0418">Kinase</keyword>
<keyword evidence="2" id="KW-0472">Membrane</keyword>
<feature type="compositionally biased region" description="Low complexity" evidence="1">
    <location>
        <begin position="302"/>
        <end position="330"/>
    </location>
</feature>
<organism evidence="4 5">
    <name type="scientific">Auritidibacter ignavus</name>
    <dbReference type="NCBI Taxonomy" id="678932"/>
    <lineage>
        <taxon>Bacteria</taxon>
        <taxon>Bacillati</taxon>
        <taxon>Actinomycetota</taxon>
        <taxon>Actinomycetes</taxon>
        <taxon>Micrococcales</taxon>
        <taxon>Micrococcaceae</taxon>
        <taxon>Auritidibacter</taxon>
    </lineage>
</organism>
<gene>
    <name evidence="4" type="ORF">QDX21_11055</name>
</gene>
<evidence type="ECO:0000256" key="1">
    <source>
        <dbReference type="SAM" id="MobiDB-lite"/>
    </source>
</evidence>
<feature type="transmembrane region" description="Helical" evidence="2">
    <location>
        <begin position="97"/>
        <end position="123"/>
    </location>
</feature>
<feature type="region of interest" description="Disordered" evidence="1">
    <location>
        <begin position="265"/>
        <end position="330"/>
    </location>
</feature>
<keyword evidence="4" id="KW-0808">Transferase</keyword>
<feature type="transmembrane region" description="Helical" evidence="2">
    <location>
        <begin position="161"/>
        <end position="181"/>
    </location>
</feature>
<evidence type="ECO:0000256" key="2">
    <source>
        <dbReference type="SAM" id="Phobius"/>
    </source>
</evidence>
<dbReference type="RefSeq" id="WP_279674742.1">
    <property type="nucleotide sequence ID" value="NZ_CP122566.1"/>
</dbReference>
<evidence type="ECO:0000313" key="5">
    <source>
        <dbReference type="Proteomes" id="UP001224674"/>
    </source>
</evidence>
<dbReference type="Gene3D" id="1.20.5.1930">
    <property type="match status" value="1"/>
</dbReference>
<feature type="domain" description="Signal transduction histidine kinase subgroup 3 dimerisation and phosphoacceptor" evidence="3">
    <location>
        <begin position="217"/>
        <end position="267"/>
    </location>
</feature>
<dbReference type="AlphaFoldDB" id="A0AAJ6AIV2"/>
<sequence length="330" mass="35328">MTVATPEPVAHLTTGHPAPVESVMRWLRVVLHVMFAFLLVFATIRAVLGETLSSGMQITVVVLAVMVAAIYVAGTVWERRVGLAASRLASRYAPVWLVAVIGGWTMLCLISAEFIWVMFPLVFVSIHVLTPISRLLALGCLLVLLTVTIGAEYLAAGAVQVAGVIGPVLGTVVAVVAYRVYHVLHDQAVGYRKLVEDLIVTRHELATSERQAGQLQERQRVSQEIHDTLAQGFSSLVLLSRAAQHAAADQDTARLHDQLHLMHDSAEKKPCHRPQTGTDHGGSGHGHRGARRQPPGAHRVTADATTRGDGATPPSRSARPTPAGGAAATR</sequence>
<dbReference type="EMBL" id="CP122566">
    <property type="protein sequence ID" value="WGH92822.1"/>
    <property type="molecule type" value="Genomic_DNA"/>
</dbReference>
<keyword evidence="2" id="KW-1133">Transmembrane helix</keyword>
<proteinExistence type="predicted"/>
<keyword evidence="2" id="KW-0812">Transmembrane</keyword>
<protein>
    <submittedName>
        <fullName evidence="4">Histidine kinase</fullName>
    </submittedName>
</protein>
<dbReference type="GO" id="GO:0000155">
    <property type="term" value="F:phosphorelay sensor kinase activity"/>
    <property type="evidence" value="ECO:0007669"/>
    <property type="project" value="InterPro"/>
</dbReference>
<evidence type="ECO:0000313" key="4">
    <source>
        <dbReference type="EMBL" id="WGH92822.1"/>
    </source>
</evidence>
<reference evidence="4 5" key="1">
    <citation type="submission" date="2023-03" db="EMBL/GenBank/DDBJ databases">
        <title>Complete genome sequences of several Auritidibacter ignavus strains isolated from ear infections.</title>
        <authorList>
            <person name="Baehr T."/>
            <person name="Baumhoegger A.M."/>
        </authorList>
    </citation>
    <scope>NUCLEOTIDE SEQUENCE [LARGE SCALE GENOMIC DNA]</scope>
    <source>
        <strain evidence="4 5">BABAE-6</strain>
    </source>
</reference>
<dbReference type="GO" id="GO:0016020">
    <property type="term" value="C:membrane"/>
    <property type="evidence" value="ECO:0007669"/>
    <property type="project" value="InterPro"/>
</dbReference>
<accession>A0AAJ6AIV2</accession>
<dbReference type="InterPro" id="IPR011712">
    <property type="entry name" value="Sig_transdc_His_kin_sub3_dim/P"/>
</dbReference>
<keyword evidence="5" id="KW-1185">Reference proteome</keyword>
<name>A0AAJ6AIV2_9MICC</name>
<evidence type="ECO:0000259" key="3">
    <source>
        <dbReference type="Pfam" id="PF07730"/>
    </source>
</evidence>
<feature type="transmembrane region" description="Helical" evidence="2">
    <location>
        <begin position="135"/>
        <end position="155"/>
    </location>
</feature>
<dbReference type="GO" id="GO:0046983">
    <property type="term" value="F:protein dimerization activity"/>
    <property type="evidence" value="ECO:0007669"/>
    <property type="project" value="InterPro"/>
</dbReference>
<feature type="transmembrane region" description="Helical" evidence="2">
    <location>
        <begin position="60"/>
        <end position="77"/>
    </location>
</feature>